<evidence type="ECO:0008006" key="7">
    <source>
        <dbReference type="Google" id="ProtNLM"/>
    </source>
</evidence>
<evidence type="ECO:0000313" key="6">
    <source>
        <dbReference type="Proteomes" id="UP000678393"/>
    </source>
</evidence>
<dbReference type="EMBL" id="CAJHNH020001180">
    <property type="protein sequence ID" value="CAG5121881.1"/>
    <property type="molecule type" value="Genomic_DNA"/>
</dbReference>
<dbReference type="InterPro" id="IPR027417">
    <property type="entry name" value="P-loop_NTPase"/>
</dbReference>
<comment type="caution">
    <text evidence="5">The sequence shown here is derived from an EMBL/GenBank/DDBJ whole genome shotgun (WGS) entry which is preliminary data.</text>
</comment>
<dbReference type="PANTHER" id="PTHR12784:SF28">
    <property type="entry name" value="PROTEIN SICKIE"/>
    <property type="match status" value="1"/>
</dbReference>
<feature type="domain" description="Neuron navigator 1-like ubiquitin-like" evidence="4">
    <location>
        <begin position="178"/>
        <end position="282"/>
    </location>
</feature>
<reference evidence="5" key="1">
    <citation type="submission" date="2021-04" db="EMBL/GenBank/DDBJ databases">
        <authorList>
            <consortium name="Molecular Ecology Group"/>
        </authorList>
    </citation>
    <scope>NUCLEOTIDE SEQUENCE</scope>
</reference>
<organism evidence="5 6">
    <name type="scientific">Candidula unifasciata</name>
    <dbReference type="NCBI Taxonomy" id="100452"/>
    <lineage>
        <taxon>Eukaryota</taxon>
        <taxon>Metazoa</taxon>
        <taxon>Spiralia</taxon>
        <taxon>Lophotrochozoa</taxon>
        <taxon>Mollusca</taxon>
        <taxon>Gastropoda</taxon>
        <taxon>Heterobranchia</taxon>
        <taxon>Euthyneura</taxon>
        <taxon>Panpulmonata</taxon>
        <taxon>Eupulmonata</taxon>
        <taxon>Stylommatophora</taxon>
        <taxon>Helicina</taxon>
        <taxon>Helicoidea</taxon>
        <taxon>Geomitridae</taxon>
        <taxon>Candidula</taxon>
    </lineage>
</organism>
<feature type="region of interest" description="Disordered" evidence="2">
    <location>
        <begin position="1"/>
        <end position="23"/>
    </location>
</feature>
<dbReference type="Pfam" id="PF00004">
    <property type="entry name" value="AAA"/>
    <property type="match status" value="1"/>
</dbReference>
<dbReference type="InterPro" id="IPR039041">
    <property type="entry name" value="Nav/unc-53"/>
</dbReference>
<dbReference type="GO" id="GO:0016887">
    <property type="term" value="F:ATP hydrolysis activity"/>
    <property type="evidence" value="ECO:0007669"/>
    <property type="project" value="InterPro"/>
</dbReference>
<dbReference type="InterPro" id="IPR057126">
    <property type="entry name" value="NAV1-like_ubiquitin-like"/>
</dbReference>
<evidence type="ECO:0000313" key="5">
    <source>
        <dbReference type="EMBL" id="CAG5121881.1"/>
    </source>
</evidence>
<evidence type="ECO:0000259" key="3">
    <source>
        <dbReference type="Pfam" id="PF00004"/>
    </source>
</evidence>
<evidence type="ECO:0000256" key="2">
    <source>
        <dbReference type="SAM" id="MobiDB-lite"/>
    </source>
</evidence>
<evidence type="ECO:0000256" key="1">
    <source>
        <dbReference type="ARBA" id="ARBA00006255"/>
    </source>
</evidence>
<proteinExistence type="inferred from homology"/>
<sequence>MKSSFSKAFSRKKSKSSSLSEAEPDFYTLRSNVSAPNSPLLQLGHMGGPSMKVSQSSGALCDNDVNALKQALRDKDMKLTDIRLEALSSAHQLEQLRETMTMMKNEMSALKADNDRLHKLMSTSPSTRTLNMSHVPMSPHHTRSSTDSLDRSFSMTDHSSLDMLLAETAAIDRDGKRVTISVVLGSNPSPTRPGLDKPAEVLIGTMSISGKTNWDILDHAVRKTFKEHVLRVDPVTNLGLSAESIYSYIVGEITRTKESEVPELLPIGYFVGETTQIEICLKGTKQSCVDSLAFETMLPKTVIQRYISLLLEHHRIILCGPSGTGKTYLAQKLAEHVVLRSGKELTAGSVATFNVDNKSAQELRQYLANIADQCESTNVHALPSAIILDNLHHVTSLADVFNGFMSAKYQK</sequence>
<feature type="non-terminal residue" evidence="5">
    <location>
        <position position="411"/>
    </location>
</feature>
<dbReference type="Pfam" id="PF23092">
    <property type="entry name" value="Ubiquitin_6"/>
    <property type="match status" value="1"/>
</dbReference>
<dbReference type="GO" id="GO:0022008">
    <property type="term" value="P:neurogenesis"/>
    <property type="evidence" value="ECO:0007669"/>
    <property type="project" value="InterPro"/>
</dbReference>
<feature type="domain" description="ATPase AAA-type core" evidence="3">
    <location>
        <begin position="316"/>
        <end position="396"/>
    </location>
</feature>
<dbReference type="PANTHER" id="PTHR12784">
    <property type="entry name" value="STEERIN"/>
    <property type="match status" value="1"/>
</dbReference>
<gene>
    <name evidence="5" type="ORF">CUNI_LOCUS7439</name>
</gene>
<evidence type="ECO:0000259" key="4">
    <source>
        <dbReference type="Pfam" id="PF23092"/>
    </source>
</evidence>
<feature type="region of interest" description="Disordered" evidence="2">
    <location>
        <begin position="127"/>
        <end position="151"/>
    </location>
</feature>
<dbReference type="GO" id="GO:0005524">
    <property type="term" value="F:ATP binding"/>
    <property type="evidence" value="ECO:0007669"/>
    <property type="project" value="InterPro"/>
</dbReference>
<keyword evidence="6" id="KW-1185">Reference proteome</keyword>
<name>A0A8S3Z3Z0_9EUPU</name>
<dbReference type="OrthoDB" id="2161974at2759"/>
<dbReference type="SUPFAM" id="SSF52540">
    <property type="entry name" value="P-loop containing nucleoside triphosphate hydrolases"/>
    <property type="match status" value="1"/>
</dbReference>
<protein>
    <recommendedName>
        <fullName evidence="7">Neuron navigator 2</fullName>
    </recommendedName>
</protein>
<comment type="similarity">
    <text evidence="1">Belongs to the Nav/unc-53 family.</text>
</comment>
<dbReference type="Proteomes" id="UP000678393">
    <property type="component" value="Unassembled WGS sequence"/>
</dbReference>
<dbReference type="AlphaFoldDB" id="A0A8S3Z3Z0"/>
<dbReference type="InterPro" id="IPR003959">
    <property type="entry name" value="ATPase_AAA_core"/>
</dbReference>
<dbReference type="Gene3D" id="3.40.50.300">
    <property type="entry name" value="P-loop containing nucleotide triphosphate hydrolases"/>
    <property type="match status" value="1"/>
</dbReference>
<accession>A0A8S3Z3Z0</accession>